<sequence>MNLTLFPADVNFGVSSGWRPNVGSGAHPNGVGLDFTRLQLTQNGQAIGTTFIDPGKRIGRDPSTPEPDLGRQYRESLYAIRQEAGIRQIFAPWQMLGSPDGQFRANHPNRINDNDWIHRHHVHIGLRVY</sequence>
<protein>
    <submittedName>
        <fullName evidence="1">Uncharacterized protein</fullName>
    </submittedName>
</protein>
<dbReference type="RefSeq" id="WP_158982007.1">
    <property type="nucleotide sequence ID" value="NZ_BAABKY010000004.1"/>
</dbReference>
<keyword evidence="2" id="KW-1185">Reference proteome</keyword>
<gene>
    <name evidence="1" type="ORF">GCM10025759_27340</name>
</gene>
<organism evidence="1 2">
    <name type="scientific">Lysobacter panacisoli</name>
    <dbReference type="NCBI Taxonomy" id="1255263"/>
    <lineage>
        <taxon>Bacteria</taxon>
        <taxon>Pseudomonadati</taxon>
        <taxon>Pseudomonadota</taxon>
        <taxon>Gammaproteobacteria</taxon>
        <taxon>Lysobacterales</taxon>
        <taxon>Lysobacteraceae</taxon>
        <taxon>Lysobacter</taxon>
    </lineage>
</organism>
<accession>A0ABP9LML9</accession>
<proteinExistence type="predicted"/>
<dbReference type="EMBL" id="BAABKY010000004">
    <property type="protein sequence ID" value="GAA5079320.1"/>
    <property type="molecule type" value="Genomic_DNA"/>
</dbReference>
<reference evidence="2" key="1">
    <citation type="journal article" date="2019" name="Int. J. Syst. Evol. Microbiol.">
        <title>The Global Catalogue of Microorganisms (GCM) 10K type strain sequencing project: providing services to taxonomists for standard genome sequencing and annotation.</title>
        <authorList>
            <consortium name="The Broad Institute Genomics Platform"/>
            <consortium name="The Broad Institute Genome Sequencing Center for Infectious Disease"/>
            <person name="Wu L."/>
            <person name="Ma J."/>
        </authorList>
    </citation>
    <scope>NUCLEOTIDE SEQUENCE [LARGE SCALE GENOMIC DNA]</scope>
    <source>
        <strain evidence="2">JCM 19212</strain>
    </source>
</reference>
<comment type="caution">
    <text evidence="1">The sequence shown here is derived from an EMBL/GenBank/DDBJ whole genome shotgun (WGS) entry which is preliminary data.</text>
</comment>
<dbReference type="Proteomes" id="UP001501083">
    <property type="component" value="Unassembled WGS sequence"/>
</dbReference>
<name>A0ABP9LML9_9GAMM</name>
<evidence type="ECO:0000313" key="2">
    <source>
        <dbReference type="Proteomes" id="UP001501083"/>
    </source>
</evidence>
<evidence type="ECO:0000313" key="1">
    <source>
        <dbReference type="EMBL" id="GAA5079320.1"/>
    </source>
</evidence>